<accession>A0A6A6SBN4</accession>
<sequence length="336" mass="38015">MTPSPSEKPRKLNASKFYHEYKGHTIHDLTILHSLVRDLRPSAPIIWFAGDSSLDNKYWIPGSGPGGEDLPVSVPSIYNDVLEPPKPKPDVAFWVNHVMGAKATCINTSIEESMLRERDSGKLLPQDEFLRQNIREGDALVVSVGGNDIALKPTPATIWHLLRLSWFTRKSNIENGSATSLKYFKWLFQAKTQEYITNLISITKPRAVIVCMIYYPLESKYNQKSWADLSLGALGYNWWPGQLQTAIRKMFDMGTREVKVEGTTVLPCALFDVMDGQVKEEYTERVEPSSLGGRKMAERFAKMLDEVLEYRKGSSIVLDEKVVETGQPRYGLRSRA</sequence>
<dbReference type="OrthoDB" id="2150942at2759"/>
<dbReference type="Proteomes" id="UP000799753">
    <property type="component" value="Unassembled WGS sequence"/>
</dbReference>
<keyword evidence="2" id="KW-1185">Reference proteome</keyword>
<dbReference type="EMBL" id="MU006777">
    <property type="protein sequence ID" value="KAF2645215.1"/>
    <property type="molecule type" value="Genomic_DNA"/>
</dbReference>
<dbReference type="Gene3D" id="3.40.50.1110">
    <property type="entry name" value="SGNH hydrolase"/>
    <property type="match status" value="1"/>
</dbReference>
<evidence type="ECO:0008006" key="3">
    <source>
        <dbReference type="Google" id="ProtNLM"/>
    </source>
</evidence>
<dbReference type="AlphaFoldDB" id="A0A6A6SBN4"/>
<protein>
    <recommendedName>
        <fullName evidence="3">SGNH hydrolase</fullName>
    </recommendedName>
</protein>
<organism evidence="1 2">
    <name type="scientific">Massarina eburnea CBS 473.64</name>
    <dbReference type="NCBI Taxonomy" id="1395130"/>
    <lineage>
        <taxon>Eukaryota</taxon>
        <taxon>Fungi</taxon>
        <taxon>Dikarya</taxon>
        <taxon>Ascomycota</taxon>
        <taxon>Pezizomycotina</taxon>
        <taxon>Dothideomycetes</taxon>
        <taxon>Pleosporomycetidae</taxon>
        <taxon>Pleosporales</taxon>
        <taxon>Massarineae</taxon>
        <taxon>Massarinaceae</taxon>
        <taxon>Massarina</taxon>
    </lineage>
</organism>
<reference evidence="1" key="1">
    <citation type="journal article" date="2020" name="Stud. Mycol.">
        <title>101 Dothideomycetes genomes: a test case for predicting lifestyles and emergence of pathogens.</title>
        <authorList>
            <person name="Haridas S."/>
            <person name="Albert R."/>
            <person name="Binder M."/>
            <person name="Bloem J."/>
            <person name="Labutti K."/>
            <person name="Salamov A."/>
            <person name="Andreopoulos B."/>
            <person name="Baker S."/>
            <person name="Barry K."/>
            <person name="Bills G."/>
            <person name="Bluhm B."/>
            <person name="Cannon C."/>
            <person name="Castanera R."/>
            <person name="Culley D."/>
            <person name="Daum C."/>
            <person name="Ezra D."/>
            <person name="Gonzalez J."/>
            <person name="Henrissat B."/>
            <person name="Kuo A."/>
            <person name="Liang C."/>
            <person name="Lipzen A."/>
            <person name="Lutzoni F."/>
            <person name="Magnuson J."/>
            <person name="Mondo S."/>
            <person name="Nolan M."/>
            <person name="Ohm R."/>
            <person name="Pangilinan J."/>
            <person name="Park H.-J."/>
            <person name="Ramirez L."/>
            <person name="Alfaro M."/>
            <person name="Sun H."/>
            <person name="Tritt A."/>
            <person name="Yoshinaga Y."/>
            <person name="Zwiers L.-H."/>
            <person name="Turgeon B."/>
            <person name="Goodwin S."/>
            <person name="Spatafora J."/>
            <person name="Crous P."/>
            <person name="Grigoriev I."/>
        </authorList>
    </citation>
    <scope>NUCLEOTIDE SEQUENCE</scope>
    <source>
        <strain evidence="1">CBS 473.64</strain>
    </source>
</reference>
<name>A0A6A6SBN4_9PLEO</name>
<dbReference type="InterPro" id="IPR036514">
    <property type="entry name" value="SGNH_hydro_sf"/>
</dbReference>
<evidence type="ECO:0000313" key="2">
    <source>
        <dbReference type="Proteomes" id="UP000799753"/>
    </source>
</evidence>
<gene>
    <name evidence="1" type="ORF">P280DRAFT_495163</name>
</gene>
<proteinExistence type="predicted"/>
<evidence type="ECO:0000313" key="1">
    <source>
        <dbReference type="EMBL" id="KAF2645215.1"/>
    </source>
</evidence>